<dbReference type="GeneID" id="115632795"/>
<feature type="domain" description="CCZ1/INTU second Longin" evidence="6">
    <location>
        <begin position="493"/>
        <end position="597"/>
    </location>
</feature>
<organism evidence="8 9">
    <name type="scientific">Drosophila lebanonensis</name>
    <name type="common">Fruit fly</name>
    <name type="synonym">Scaptodrosophila lebanonensis</name>
    <dbReference type="NCBI Taxonomy" id="7225"/>
    <lineage>
        <taxon>Eukaryota</taxon>
        <taxon>Metazoa</taxon>
        <taxon>Ecdysozoa</taxon>
        <taxon>Arthropoda</taxon>
        <taxon>Hexapoda</taxon>
        <taxon>Insecta</taxon>
        <taxon>Pterygota</taxon>
        <taxon>Neoptera</taxon>
        <taxon>Endopterygota</taxon>
        <taxon>Diptera</taxon>
        <taxon>Brachycera</taxon>
        <taxon>Muscomorpha</taxon>
        <taxon>Ephydroidea</taxon>
        <taxon>Drosophilidae</taxon>
        <taxon>Scaptodrosophila</taxon>
    </lineage>
</organism>
<evidence type="ECO:0000259" key="7">
    <source>
        <dbReference type="Pfam" id="PF19033"/>
    </source>
</evidence>
<feature type="domain" description="CCZ1/INTU/HPS4 third Longin" evidence="7">
    <location>
        <begin position="747"/>
        <end position="890"/>
    </location>
</feature>
<dbReference type="PANTHER" id="PTHR21082:SF4">
    <property type="entry name" value="PROTEIN INTURNED"/>
    <property type="match status" value="1"/>
</dbReference>
<dbReference type="GO" id="GO:0001736">
    <property type="term" value="P:establishment of planar polarity"/>
    <property type="evidence" value="ECO:0007669"/>
    <property type="project" value="InterPro"/>
</dbReference>
<dbReference type="GO" id="GO:0007399">
    <property type="term" value="P:nervous system development"/>
    <property type="evidence" value="ECO:0007669"/>
    <property type="project" value="TreeGrafter"/>
</dbReference>
<evidence type="ECO:0000256" key="1">
    <source>
        <dbReference type="ARBA" id="ARBA00004496"/>
    </source>
</evidence>
<dbReference type="PANTHER" id="PTHR21082">
    <property type="entry name" value="PROTEIN INTURNED"/>
    <property type="match status" value="1"/>
</dbReference>
<gene>
    <name evidence="9" type="primary">LOC115632795</name>
</gene>
<dbReference type="GO" id="GO:0016192">
    <property type="term" value="P:vesicle-mediated transport"/>
    <property type="evidence" value="ECO:0007669"/>
    <property type="project" value="InterPro"/>
</dbReference>
<keyword evidence="8" id="KW-1185">Reference proteome</keyword>
<accession>A0A6J2UFM4</accession>
<feature type="region of interest" description="Disordered" evidence="4">
    <location>
        <begin position="674"/>
        <end position="706"/>
    </location>
</feature>
<dbReference type="RefSeq" id="XP_030385907.1">
    <property type="nucleotide sequence ID" value="XM_030530047.1"/>
</dbReference>
<feature type="compositionally biased region" description="Low complexity" evidence="4">
    <location>
        <begin position="815"/>
        <end position="825"/>
    </location>
</feature>
<dbReference type="GO" id="GO:0005737">
    <property type="term" value="C:cytoplasm"/>
    <property type="evidence" value="ECO:0007669"/>
    <property type="project" value="UniProtKB-SubCell"/>
</dbReference>
<feature type="domain" description="CCZ1/INTU/HSP4 first Longin" evidence="5">
    <location>
        <begin position="292"/>
        <end position="402"/>
    </location>
</feature>
<evidence type="ECO:0000256" key="4">
    <source>
        <dbReference type="SAM" id="MobiDB-lite"/>
    </source>
</evidence>
<evidence type="ECO:0000259" key="6">
    <source>
        <dbReference type="Pfam" id="PF19032"/>
    </source>
</evidence>
<dbReference type="GO" id="GO:0005929">
    <property type="term" value="C:cilium"/>
    <property type="evidence" value="ECO:0007669"/>
    <property type="project" value="TreeGrafter"/>
</dbReference>
<dbReference type="Pfam" id="PF19033">
    <property type="entry name" value="Intu_longin_3"/>
    <property type="match status" value="1"/>
</dbReference>
<feature type="region of interest" description="Disordered" evidence="4">
    <location>
        <begin position="89"/>
        <end position="124"/>
    </location>
</feature>
<feature type="region of interest" description="Disordered" evidence="4">
    <location>
        <begin position="1"/>
        <end position="38"/>
    </location>
</feature>
<feature type="region of interest" description="Disordered" evidence="4">
    <location>
        <begin position="804"/>
        <end position="825"/>
    </location>
</feature>
<reference evidence="9" key="1">
    <citation type="submission" date="2025-08" db="UniProtKB">
        <authorList>
            <consortium name="RefSeq"/>
        </authorList>
    </citation>
    <scope>IDENTIFICATION</scope>
    <source>
        <strain evidence="9">11010-0011.00</strain>
        <tissue evidence="9">Whole body</tissue>
    </source>
</reference>
<proteinExistence type="predicted"/>
<keyword evidence="3" id="KW-0963">Cytoplasm</keyword>
<dbReference type="Pfam" id="PF19031">
    <property type="entry name" value="Intu_longin_1"/>
    <property type="match status" value="1"/>
</dbReference>
<sequence length="896" mass="100467">MRKSQALLMGGGVGGGDHRLGLDDAASESYSSSSSFSNSYSDGSDLANWEEFVAPDGTLFYAEYVPHARSSSSNPQSATADRRVEFMRRTSSLRLGKKPTRRQQNSQQSQHQTKHNGNRQSQQAPVELVEEFRFAHIKPLQTEQSKQLELVITAADRFRFGRRSTAVESILGFRVLPFVDQPECLMVDGFVHQEQPPIRRGDWFKSLNGIDIRASNVDELLQQFVEPTKVCLGFQGADRNDGSTLPGAASGIDANANSNQVRKLENFAQFAEQFEQLLLQSTSTTELETPTPFAMLILPPECYQQDQHKDSLYYYPESADGGLSNFLYKARGSFLTINAVLSDELQTKPRWTRLLVDSVAYNVNYRALNGFLVLFAFTARDQTAAECALRSDELIGYMRFAFPGLCLDNFANANETTSGLRAFLKHFCNIQRVRLLARPRAGVQFEELLWESRLLALPKEAQLRIFDALSEMEAMDYRNWNDEPLTTHREFFIYGCVLYYDSYLLASQLPVEVRANVERFLRCRGIFDFIGAQNVRELYVWEEIALANATGRYFLTICTRSHLILAVILKIFDAPDMAPNATIPPSLFYIEEIQETLDHLIQCGIESLAMFWSISNKRPEVLDKVESTADTGADEKESKLETFLKQKLTVSSPSSHASVLNDDEVQLCSSLGGSSIHSLTPSEDDSSRKRLTPNHAEDSDSGSDWENFAEQHPLHYGLDVESQSQMTESLWKEINNVVPVKISAGWKNAVYYYVYVDTANGSLFCPLKANSELFPFVCEMRKACHIIHAVLERSKKFRQPVEVTKAPPVGGAGPGVSSSSGTSVSNKDISVVKEHGITMEVKGTAKEQGGKPYSVRFVVIGRLFNSPAKEVYVCHRPEVPQNMVEMAFRLSFFPLG</sequence>
<dbReference type="AlphaFoldDB" id="A0A6J2UFM4"/>
<dbReference type="InterPro" id="IPR043987">
    <property type="entry name" value="CCZ1/INTU/HSP4_longin_1"/>
</dbReference>
<feature type="compositionally biased region" description="Low complexity" evidence="4">
    <location>
        <begin position="102"/>
        <end position="111"/>
    </location>
</feature>
<comment type="subcellular location">
    <subcellularLocation>
        <location evidence="1">Cytoplasm</location>
    </subcellularLocation>
</comment>
<evidence type="ECO:0000313" key="9">
    <source>
        <dbReference type="RefSeq" id="XP_030385907.1"/>
    </source>
</evidence>
<evidence type="ECO:0000313" key="8">
    <source>
        <dbReference type="Proteomes" id="UP000504634"/>
    </source>
</evidence>
<evidence type="ECO:0000256" key="3">
    <source>
        <dbReference type="ARBA" id="ARBA00022490"/>
    </source>
</evidence>
<feature type="compositionally biased region" description="Low complexity" evidence="4">
    <location>
        <begin position="23"/>
        <end position="38"/>
    </location>
</feature>
<dbReference type="InterPro" id="IPR043989">
    <property type="entry name" value="CCZ1/INTU/HSP4_longin_3"/>
</dbReference>
<evidence type="ECO:0000256" key="2">
    <source>
        <dbReference type="ARBA" id="ARBA00022473"/>
    </source>
</evidence>
<dbReference type="Pfam" id="PF19032">
    <property type="entry name" value="Intu_longin_2"/>
    <property type="match status" value="1"/>
</dbReference>
<dbReference type="CTD" id="40246"/>
<dbReference type="OrthoDB" id="10263272at2759"/>
<dbReference type="InterPro" id="IPR043988">
    <property type="entry name" value="CCZ1/INTU_longin_2"/>
</dbReference>
<evidence type="ECO:0000259" key="5">
    <source>
        <dbReference type="Pfam" id="PF19031"/>
    </source>
</evidence>
<name>A0A6J2UFM4_DROLE</name>
<protein>
    <submittedName>
        <fullName evidence="9">Protein inturned</fullName>
    </submittedName>
</protein>
<dbReference type="GO" id="GO:0060271">
    <property type="term" value="P:cilium assembly"/>
    <property type="evidence" value="ECO:0007669"/>
    <property type="project" value="InterPro"/>
</dbReference>
<dbReference type="InterPro" id="IPR039151">
    <property type="entry name" value="INTU"/>
</dbReference>
<keyword evidence="2" id="KW-0217">Developmental protein</keyword>
<dbReference type="Proteomes" id="UP000504634">
    <property type="component" value="Unplaced"/>
</dbReference>